<keyword evidence="3" id="KW-0670">Pyruvate</keyword>
<dbReference type="STRING" id="1121409.SAMN02745124_02202"/>
<dbReference type="InterPro" id="IPR025286">
    <property type="entry name" value="MOFRL_assoc_dom"/>
</dbReference>
<dbReference type="InterPro" id="IPR038614">
    <property type="entry name" value="GK_N_sf"/>
</dbReference>
<dbReference type="Proteomes" id="UP000184139">
    <property type="component" value="Unassembled WGS sequence"/>
</dbReference>
<accession>A0A1M5WC76</accession>
<dbReference type="PANTHER" id="PTHR12227:SF0">
    <property type="entry name" value="GLYCERATE KINASE"/>
    <property type="match status" value="1"/>
</dbReference>
<keyword evidence="4" id="KW-1185">Reference proteome</keyword>
<dbReference type="EMBL" id="FQXS01000012">
    <property type="protein sequence ID" value="SHH85115.1"/>
    <property type="molecule type" value="Genomic_DNA"/>
</dbReference>
<feature type="domain" description="MOFRL-associated" evidence="2">
    <location>
        <begin position="10"/>
        <end position="259"/>
    </location>
</feature>
<organism evidence="3 4">
    <name type="scientific">Desulfofustis glycolicus DSM 9705</name>
    <dbReference type="NCBI Taxonomy" id="1121409"/>
    <lineage>
        <taxon>Bacteria</taxon>
        <taxon>Pseudomonadati</taxon>
        <taxon>Thermodesulfobacteriota</taxon>
        <taxon>Desulfobulbia</taxon>
        <taxon>Desulfobulbales</taxon>
        <taxon>Desulfocapsaceae</taxon>
        <taxon>Desulfofustis</taxon>
    </lineage>
</organism>
<dbReference type="Pfam" id="PF05161">
    <property type="entry name" value="MOFRL"/>
    <property type="match status" value="1"/>
</dbReference>
<proteinExistence type="predicted"/>
<dbReference type="OrthoDB" id="9766552at2"/>
<evidence type="ECO:0000259" key="1">
    <source>
        <dbReference type="Pfam" id="PF05161"/>
    </source>
</evidence>
<dbReference type="Gene3D" id="3.40.50.10180">
    <property type="entry name" value="Glycerate kinase, MOFRL-like N-terminal domain"/>
    <property type="match status" value="1"/>
</dbReference>
<sequence>MGWTRRRDDLTAIVQAALRRVDPYQMLLDHVRLEGDELCVDLAGSPRRFDLLAYRRIVAIGAGKATAPMALALERILGDRLDGGVIAVKYGHTERLQCIDMIEAGHPVPDDNGQEAARRIMAIAADSDEQTLVISLISGGGSALLPLPARVVIGGEEVALTLDDKQRTTSLLLACGADIEEINCIRKHLSMIKGGHLLARLAPARSINFILSDVVGDSLSSIASGMTCADPTSFGDALGIMDKYAIVDRVPPIVRRYLEAGRSGEVEETVKRGRPELALTENILLGTNLQALEAAAGEAQRRGYRPVRLTSRIVGEAREVAKVLAAIALDCAAGSILAAPPVCLLSGGEPVVQIRGDGLGGRNQEMALAYLLELAHHPELAGNLTFLAAATDGNDGPTDAAGAFADLKLLEIASETNLNPASYLANNDSYHFFQGCDGLLKTGPTNTNVCDLHLTLIDSLPSDQAATT</sequence>
<dbReference type="InterPro" id="IPR037035">
    <property type="entry name" value="GK-like_C_sf"/>
</dbReference>
<reference evidence="3 4" key="1">
    <citation type="submission" date="2016-11" db="EMBL/GenBank/DDBJ databases">
        <authorList>
            <person name="Jaros S."/>
            <person name="Januszkiewicz K."/>
            <person name="Wedrychowicz H."/>
        </authorList>
    </citation>
    <scope>NUCLEOTIDE SEQUENCE [LARGE SCALE GENOMIC DNA]</scope>
    <source>
        <strain evidence="3 4">DSM 9705</strain>
    </source>
</reference>
<dbReference type="Pfam" id="PF13660">
    <property type="entry name" value="DUF4147"/>
    <property type="match status" value="1"/>
</dbReference>
<protein>
    <submittedName>
        <fullName evidence="3">Hydroxypyruvate reductase</fullName>
    </submittedName>
</protein>
<dbReference type="SUPFAM" id="SSF82544">
    <property type="entry name" value="GckA/TtuD-like"/>
    <property type="match status" value="1"/>
</dbReference>
<gene>
    <name evidence="3" type="ORF">SAMN02745124_02202</name>
</gene>
<dbReference type="GO" id="GO:0005737">
    <property type="term" value="C:cytoplasm"/>
    <property type="evidence" value="ECO:0007669"/>
    <property type="project" value="TreeGrafter"/>
</dbReference>
<feature type="domain" description="MOFRL" evidence="1">
    <location>
        <begin position="342"/>
        <end position="451"/>
    </location>
</feature>
<evidence type="ECO:0000259" key="2">
    <source>
        <dbReference type="Pfam" id="PF13660"/>
    </source>
</evidence>
<dbReference type="FunFam" id="3.40.1480.10:FF:000002">
    <property type="entry name" value="Glycerate kinase"/>
    <property type="match status" value="1"/>
</dbReference>
<name>A0A1M5WC76_9BACT</name>
<dbReference type="PANTHER" id="PTHR12227">
    <property type="entry name" value="GLYCERATE KINASE"/>
    <property type="match status" value="1"/>
</dbReference>
<dbReference type="InterPro" id="IPR039760">
    <property type="entry name" value="MOFRL_protein"/>
</dbReference>
<dbReference type="GO" id="GO:0008887">
    <property type="term" value="F:glycerate kinase activity"/>
    <property type="evidence" value="ECO:0007669"/>
    <property type="project" value="InterPro"/>
</dbReference>
<dbReference type="Gene3D" id="3.40.1480.10">
    <property type="entry name" value="MOFRL domain"/>
    <property type="match status" value="1"/>
</dbReference>
<evidence type="ECO:0000313" key="4">
    <source>
        <dbReference type="Proteomes" id="UP000184139"/>
    </source>
</evidence>
<dbReference type="InterPro" id="IPR007835">
    <property type="entry name" value="MOFRL"/>
</dbReference>
<dbReference type="RefSeq" id="WP_073375971.1">
    <property type="nucleotide sequence ID" value="NZ_FQXS01000012.1"/>
</dbReference>
<dbReference type="AlphaFoldDB" id="A0A1M5WC76"/>
<evidence type="ECO:0000313" key="3">
    <source>
        <dbReference type="EMBL" id="SHH85115.1"/>
    </source>
</evidence>